<keyword evidence="2" id="KW-1185">Reference proteome</keyword>
<accession>A0A1G6P7N0</accession>
<name>A0A1G6P7N0_9BURK</name>
<protein>
    <submittedName>
        <fullName evidence="1">Uncharacterized protein</fullName>
    </submittedName>
</protein>
<reference evidence="1 2" key="1">
    <citation type="submission" date="2016-10" db="EMBL/GenBank/DDBJ databases">
        <authorList>
            <person name="de Groot N.N."/>
        </authorList>
    </citation>
    <scope>NUCLEOTIDE SEQUENCE [LARGE SCALE GENOMIC DNA]</scope>
    <source>
        <strain evidence="1 2">DSM 16619</strain>
    </source>
</reference>
<evidence type="ECO:0000313" key="2">
    <source>
        <dbReference type="Proteomes" id="UP000198781"/>
    </source>
</evidence>
<dbReference type="Proteomes" id="UP000198781">
    <property type="component" value="Unassembled WGS sequence"/>
</dbReference>
<evidence type="ECO:0000313" key="1">
    <source>
        <dbReference type="EMBL" id="SDC76153.1"/>
    </source>
</evidence>
<dbReference type="AlphaFoldDB" id="A0A1G6P7N0"/>
<dbReference type="EMBL" id="FMZC01000003">
    <property type="protein sequence ID" value="SDC76153.1"/>
    <property type="molecule type" value="Genomic_DNA"/>
</dbReference>
<gene>
    <name evidence="1" type="ORF">SAMN05192589_103166</name>
</gene>
<proteinExistence type="predicted"/>
<organism evidence="1 2">
    <name type="scientific">Paracidovorax valerianellae</name>
    <dbReference type="NCBI Taxonomy" id="187868"/>
    <lineage>
        <taxon>Bacteria</taxon>
        <taxon>Pseudomonadati</taxon>
        <taxon>Pseudomonadota</taxon>
        <taxon>Betaproteobacteria</taxon>
        <taxon>Burkholderiales</taxon>
        <taxon>Comamonadaceae</taxon>
        <taxon>Paracidovorax</taxon>
    </lineage>
</organism>
<sequence>MAINSAYFRLYLPIYLPSPAFRDTKLNLPMRGQQQNFVTAEQLHASMPSVDLECSGAVPQVL</sequence>